<evidence type="ECO:0000313" key="2">
    <source>
        <dbReference type="EMBL" id="PHT47118.1"/>
    </source>
</evidence>
<dbReference type="InterPro" id="IPR036047">
    <property type="entry name" value="F-box-like_dom_sf"/>
</dbReference>
<dbReference type="EMBL" id="MLFT02000005">
    <property type="protein sequence ID" value="PHT47118.1"/>
    <property type="molecule type" value="Genomic_DNA"/>
</dbReference>
<keyword evidence="1" id="KW-1133">Transmembrane helix</keyword>
<dbReference type="Proteomes" id="UP000224567">
    <property type="component" value="Unassembled WGS sequence"/>
</dbReference>
<dbReference type="AlphaFoldDB" id="A0A2G2WPF0"/>
<name>A0A2G2WPF0_CAPBA</name>
<dbReference type="OrthoDB" id="1250243at2759"/>
<evidence type="ECO:0000313" key="3">
    <source>
        <dbReference type="Proteomes" id="UP000224567"/>
    </source>
</evidence>
<protein>
    <recommendedName>
        <fullName evidence="4">F-box domain-containing protein</fullName>
    </recommendedName>
</protein>
<sequence length="192" mass="22417">MMRRRRADRISELPEEILHHIRSFLEVKDGAVMGATWNRAWNSLSSLNFGNSYFLNRLDWTMRINFITHLLAIFVFNHFTWACPICLFGILKSKICLQPSSLVMSKLWISQRTQDLPVSKLKKVELGFNACPPEFDEVDIRAPNLVDLEMYQLTTDFNSPTAIKRLDSLSFMVGFGWIYDVLQFRVSDFEEQ</sequence>
<reference evidence="2 3" key="1">
    <citation type="journal article" date="2017" name="Genome Biol.">
        <title>New reference genome sequences of hot pepper reveal the massive evolution of plant disease-resistance genes by retroduplication.</title>
        <authorList>
            <person name="Kim S."/>
            <person name="Park J."/>
            <person name="Yeom S.I."/>
            <person name="Kim Y.M."/>
            <person name="Seo E."/>
            <person name="Kim K.T."/>
            <person name="Kim M.S."/>
            <person name="Lee J.M."/>
            <person name="Cheong K."/>
            <person name="Shin H.S."/>
            <person name="Kim S.B."/>
            <person name="Han K."/>
            <person name="Lee J."/>
            <person name="Park M."/>
            <person name="Lee H.A."/>
            <person name="Lee H.Y."/>
            <person name="Lee Y."/>
            <person name="Oh S."/>
            <person name="Lee J.H."/>
            <person name="Choi E."/>
            <person name="Choi E."/>
            <person name="Lee S.E."/>
            <person name="Jeon J."/>
            <person name="Kim H."/>
            <person name="Choi G."/>
            <person name="Song H."/>
            <person name="Lee J."/>
            <person name="Lee S.C."/>
            <person name="Kwon J.K."/>
            <person name="Lee H.Y."/>
            <person name="Koo N."/>
            <person name="Hong Y."/>
            <person name="Kim R.W."/>
            <person name="Kang W.H."/>
            <person name="Huh J.H."/>
            <person name="Kang B.C."/>
            <person name="Yang T.J."/>
            <person name="Lee Y.H."/>
            <person name="Bennetzen J.L."/>
            <person name="Choi D."/>
        </authorList>
    </citation>
    <scope>NUCLEOTIDE SEQUENCE [LARGE SCALE GENOMIC DNA]</scope>
    <source>
        <strain evidence="3">cv. PBC81</strain>
    </source>
</reference>
<comment type="caution">
    <text evidence="2">The sequence shown here is derived from an EMBL/GenBank/DDBJ whole genome shotgun (WGS) entry which is preliminary data.</text>
</comment>
<dbReference type="SUPFAM" id="SSF81383">
    <property type="entry name" value="F-box domain"/>
    <property type="match status" value="1"/>
</dbReference>
<feature type="transmembrane region" description="Helical" evidence="1">
    <location>
        <begin position="66"/>
        <end position="91"/>
    </location>
</feature>
<organism evidence="2 3">
    <name type="scientific">Capsicum baccatum</name>
    <name type="common">Peruvian pepper</name>
    <dbReference type="NCBI Taxonomy" id="33114"/>
    <lineage>
        <taxon>Eukaryota</taxon>
        <taxon>Viridiplantae</taxon>
        <taxon>Streptophyta</taxon>
        <taxon>Embryophyta</taxon>
        <taxon>Tracheophyta</taxon>
        <taxon>Spermatophyta</taxon>
        <taxon>Magnoliopsida</taxon>
        <taxon>eudicotyledons</taxon>
        <taxon>Gunneridae</taxon>
        <taxon>Pentapetalae</taxon>
        <taxon>asterids</taxon>
        <taxon>lamiids</taxon>
        <taxon>Solanales</taxon>
        <taxon>Solanaceae</taxon>
        <taxon>Solanoideae</taxon>
        <taxon>Capsiceae</taxon>
        <taxon>Capsicum</taxon>
    </lineage>
</organism>
<proteinExistence type="predicted"/>
<gene>
    <name evidence="2" type="ORF">CQW23_11326</name>
</gene>
<reference evidence="3" key="2">
    <citation type="journal article" date="2017" name="J. Anim. Genet.">
        <title>Multiple reference genome sequences of hot pepper reveal the massive evolution of plant disease resistance genes by retroduplication.</title>
        <authorList>
            <person name="Kim S."/>
            <person name="Park J."/>
            <person name="Yeom S.-I."/>
            <person name="Kim Y.-M."/>
            <person name="Seo E."/>
            <person name="Kim K.-T."/>
            <person name="Kim M.-S."/>
            <person name="Lee J.M."/>
            <person name="Cheong K."/>
            <person name="Shin H.-S."/>
            <person name="Kim S.-B."/>
            <person name="Han K."/>
            <person name="Lee J."/>
            <person name="Park M."/>
            <person name="Lee H.-A."/>
            <person name="Lee H.-Y."/>
            <person name="Lee Y."/>
            <person name="Oh S."/>
            <person name="Lee J.H."/>
            <person name="Choi E."/>
            <person name="Choi E."/>
            <person name="Lee S.E."/>
            <person name="Jeon J."/>
            <person name="Kim H."/>
            <person name="Choi G."/>
            <person name="Song H."/>
            <person name="Lee J."/>
            <person name="Lee S.-C."/>
            <person name="Kwon J.-K."/>
            <person name="Lee H.-Y."/>
            <person name="Koo N."/>
            <person name="Hong Y."/>
            <person name="Kim R.W."/>
            <person name="Kang W.-H."/>
            <person name="Huh J.H."/>
            <person name="Kang B.-C."/>
            <person name="Yang T.-J."/>
            <person name="Lee Y.-H."/>
            <person name="Bennetzen J.L."/>
            <person name="Choi D."/>
        </authorList>
    </citation>
    <scope>NUCLEOTIDE SEQUENCE [LARGE SCALE GENOMIC DNA]</scope>
    <source>
        <strain evidence="3">cv. PBC81</strain>
    </source>
</reference>
<evidence type="ECO:0000256" key="1">
    <source>
        <dbReference type="SAM" id="Phobius"/>
    </source>
</evidence>
<evidence type="ECO:0008006" key="4">
    <source>
        <dbReference type="Google" id="ProtNLM"/>
    </source>
</evidence>
<keyword evidence="3" id="KW-1185">Reference proteome</keyword>
<accession>A0A2G2WPF0</accession>
<keyword evidence="1" id="KW-0472">Membrane</keyword>
<keyword evidence="1" id="KW-0812">Transmembrane</keyword>